<gene>
    <name evidence="2" type="ORF">OBBRIDRAFT_874447</name>
</gene>
<dbReference type="PROSITE" id="PS50097">
    <property type="entry name" value="BTB"/>
    <property type="match status" value="1"/>
</dbReference>
<dbReference type="CDD" id="cd18186">
    <property type="entry name" value="BTB_POZ_ZBTB_KLHL-like"/>
    <property type="match status" value="1"/>
</dbReference>
<evidence type="ECO:0000259" key="1">
    <source>
        <dbReference type="PROSITE" id="PS50097"/>
    </source>
</evidence>
<name>A0A8E2AUD7_9APHY</name>
<dbReference type="Proteomes" id="UP000250043">
    <property type="component" value="Unassembled WGS sequence"/>
</dbReference>
<keyword evidence="3" id="KW-1185">Reference proteome</keyword>
<dbReference type="InterPro" id="IPR011333">
    <property type="entry name" value="SKP1/BTB/POZ_sf"/>
</dbReference>
<dbReference type="Gene3D" id="3.30.710.10">
    <property type="entry name" value="Potassium Channel Kv1.1, Chain A"/>
    <property type="match status" value="1"/>
</dbReference>
<dbReference type="AlphaFoldDB" id="A0A8E2AUD7"/>
<accession>A0A8E2AUD7</accession>
<sequence>MQVNSCIYRLHRYVLERHSHYFRRLFASLPNDDGPGSGRSDESAISVSDVDQSDFEGLLQFLYHGAYEPRSLSLHAWKILLGISTQLQFATIRELCIHEITARHESLSAVEAIVLATKYDVPEWLPSAYAELCRRLHPLDDVEAEQLGARVTARIGRARETIREETFSIHQMRRYGARYVPPGSFDEELVTQVVRDVFYPE</sequence>
<dbReference type="EMBL" id="KV722390">
    <property type="protein sequence ID" value="OCH91188.1"/>
    <property type="molecule type" value="Genomic_DNA"/>
</dbReference>
<evidence type="ECO:0000313" key="2">
    <source>
        <dbReference type="EMBL" id="OCH91188.1"/>
    </source>
</evidence>
<dbReference type="InterPro" id="IPR000210">
    <property type="entry name" value="BTB/POZ_dom"/>
</dbReference>
<evidence type="ECO:0000313" key="3">
    <source>
        <dbReference type="Proteomes" id="UP000250043"/>
    </source>
</evidence>
<reference evidence="2 3" key="1">
    <citation type="submission" date="2016-07" db="EMBL/GenBank/DDBJ databases">
        <title>Draft genome of the white-rot fungus Obba rivulosa 3A-2.</title>
        <authorList>
            <consortium name="DOE Joint Genome Institute"/>
            <person name="Miettinen O."/>
            <person name="Riley R."/>
            <person name="Acob R."/>
            <person name="Barry K."/>
            <person name="Cullen D."/>
            <person name="De Vries R."/>
            <person name="Hainaut M."/>
            <person name="Hatakka A."/>
            <person name="Henrissat B."/>
            <person name="Hilden K."/>
            <person name="Kuo R."/>
            <person name="Labutti K."/>
            <person name="Lipzen A."/>
            <person name="Makela M.R."/>
            <person name="Sandor L."/>
            <person name="Spatafora J.W."/>
            <person name="Grigoriev I.V."/>
            <person name="Hibbett D.S."/>
        </authorList>
    </citation>
    <scope>NUCLEOTIDE SEQUENCE [LARGE SCALE GENOMIC DNA]</scope>
    <source>
        <strain evidence="2 3">3A-2</strain>
    </source>
</reference>
<feature type="domain" description="BTB" evidence="1">
    <location>
        <begin position="1"/>
        <end position="71"/>
    </location>
</feature>
<proteinExistence type="predicted"/>
<organism evidence="2 3">
    <name type="scientific">Obba rivulosa</name>
    <dbReference type="NCBI Taxonomy" id="1052685"/>
    <lineage>
        <taxon>Eukaryota</taxon>
        <taxon>Fungi</taxon>
        <taxon>Dikarya</taxon>
        <taxon>Basidiomycota</taxon>
        <taxon>Agaricomycotina</taxon>
        <taxon>Agaricomycetes</taxon>
        <taxon>Polyporales</taxon>
        <taxon>Gelatoporiaceae</taxon>
        <taxon>Obba</taxon>
    </lineage>
</organism>
<dbReference type="Pfam" id="PF00651">
    <property type="entry name" value="BTB"/>
    <property type="match status" value="1"/>
</dbReference>
<protein>
    <recommendedName>
        <fullName evidence="1">BTB domain-containing protein</fullName>
    </recommendedName>
</protein>
<dbReference type="OrthoDB" id="2593747at2759"/>
<dbReference type="SUPFAM" id="SSF54695">
    <property type="entry name" value="POZ domain"/>
    <property type="match status" value="1"/>
</dbReference>